<gene>
    <name evidence="1" type="ORF">MRB53_026206</name>
</gene>
<comment type="caution">
    <text evidence="1">The sequence shown here is derived from an EMBL/GenBank/DDBJ whole genome shotgun (WGS) entry which is preliminary data.</text>
</comment>
<reference evidence="1 2" key="1">
    <citation type="journal article" date="2022" name="Hortic Res">
        <title>A haplotype resolved chromosomal level avocado genome allows analysis of novel avocado genes.</title>
        <authorList>
            <person name="Nath O."/>
            <person name="Fletcher S.J."/>
            <person name="Hayward A."/>
            <person name="Shaw L.M."/>
            <person name="Masouleh A.K."/>
            <person name="Furtado A."/>
            <person name="Henry R.J."/>
            <person name="Mitter N."/>
        </authorList>
    </citation>
    <scope>NUCLEOTIDE SEQUENCE [LARGE SCALE GENOMIC DNA]</scope>
    <source>
        <strain evidence="2">cv. Hass</strain>
    </source>
</reference>
<accession>A0ACC2LHX7</accession>
<evidence type="ECO:0000313" key="1">
    <source>
        <dbReference type="EMBL" id="KAJ8632870.1"/>
    </source>
</evidence>
<dbReference type="EMBL" id="CM056816">
    <property type="protein sequence ID" value="KAJ8632870.1"/>
    <property type="molecule type" value="Genomic_DNA"/>
</dbReference>
<organism evidence="1 2">
    <name type="scientific">Persea americana</name>
    <name type="common">Avocado</name>
    <dbReference type="NCBI Taxonomy" id="3435"/>
    <lineage>
        <taxon>Eukaryota</taxon>
        <taxon>Viridiplantae</taxon>
        <taxon>Streptophyta</taxon>
        <taxon>Embryophyta</taxon>
        <taxon>Tracheophyta</taxon>
        <taxon>Spermatophyta</taxon>
        <taxon>Magnoliopsida</taxon>
        <taxon>Magnoliidae</taxon>
        <taxon>Laurales</taxon>
        <taxon>Lauraceae</taxon>
        <taxon>Persea</taxon>
    </lineage>
</organism>
<proteinExistence type="predicted"/>
<keyword evidence="2" id="KW-1185">Reference proteome</keyword>
<dbReference type="Proteomes" id="UP001234297">
    <property type="component" value="Chromosome 8"/>
</dbReference>
<evidence type="ECO:0000313" key="2">
    <source>
        <dbReference type="Proteomes" id="UP001234297"/>
    </source>
</evidence>
<sequence>MATWSVRLISLFTSQALSQSDDQGIPQECQAEKSGCNDKSSALTLKIIAIVAIPITSMIGVCLPLFSRLIPALQPDHILFVVMKAFAAGIILSTGFMLCCWIHLSS</sequence>
<protein>
    <submittedName>
        <fullName evidence="1">Uncharacterized protein</fullName>
    </submittedName>
</protein>
<name>A0ACC2LHX7_PERAE</name>